<gene>
    <name evidence="1" type="ORF">G3436_26535</name>
</gene>
<dbReference type="AlphaFoldDB" id="A0A6B3NU13"/>
<proteinExistence type="predicted"/>
<keyword evidence="2" id="KW-1185">Reference proteome</keyword>
<organism evidence="1 2">
    <name type="scientific">Pseudomonas brassicae</name>
    <dbReference type="NCBI Taxonomy" id="2708063"/>
    <lineage>
        <taxon>Bacteria</taxon>
        <taxon>Pseudomonadati</taxon>
        <taxon>Pseudomonadota</taxon>
        <taxon>Gammaproteobacteria</taxon>
        <taxon>Pseudomonadales</taxon>
        <taxon>Pseudomonadaceae</taxon>
        <taxon>Pseudomonas</taxon>
    </lineage>
</organism>
<comment type="caution">
    <text evidence="1">The sequence shown here is derived from an EMBL/GenBank/DDBJ whole genome shotgun (WGS) entry which is preliminary data.</text>
</comment>
<dbReference type="Proteomes" id="UP000482634">
    <property type="component" value="Unassembled WGS sequence"/>
</dbReference>
<accession>A0A6B3NU13</accession>
<sequence length="225" mass="25243">MLKAFVPAYDIATYENARLARHLFPYSSNLIVGEDATQQALFDIFKLIHTKSVLLMGHGGVNRVYGQNDELAIGLDDVMLNKEGLLRLNVFAWACKTSNGIGTAFQQSANLHSLSGSWWGYNAAITAPNPKELSAFREIFTLIINRFPSAYNESTVSNFGSELKELCESHRLRLISSMAQGRTYRDSHEAAVAFREIWSCLVVRFPDFTYRHLEGEMLSPTIADI</sequence>
<reference evidence="1 2" key="1">
    <citation type="submission" date="2020-02" db="EMBL/GenBank/DDBJ databases">
        <title>Broccoli isolated Pseudomonas sp.</title>
        <authorList>
            <person name="Fujikawa T."/>
            <person name="Sawada H."/>
        </authorList>
    </citation>
    <scope>NUCLEOTIDE SEQUENCE [LARGE SCALE GENOMIC DNA]</scope>
    <source>
        <strain evidence="1 2">MAFF212427</strain>
    </source>
</reference>
<protein>
    <recommendedName>
        <fullName evidence="3">CHAT domain-containing protein</fullName>
    </recommendedName>
</protein>
<name>A0A6B3NU13_9PSED</name>
<dbReference type="EMBL" id="JAAHBU010000603">
    <property type="protein sequence ID" value="NER66752.1"/>
    <property type="molecule type" value="Genomic_DNA"/>
</dbReference>
<evidence type="ECO:0000313" key="2">
    <source>
        <dbReference type="Proteomes" id="UP000482634"/>
    </source>
</evidence>
<dbReference type="RefSeq" id="WP_143128224.1">
    <property type="nucleotide sequence ID" value="NZ_JAAHBU010000603.1"/>
</dbReference>
<evidence type="ECO:0008006" key="3">
    <source>
        <dbReference type="Google" id="ProtNLM"/>
    </source>
</evidence>
<evidence type="ECO:0000313" key="1">
    <source>
        <dbReference type="EMBL" id="NER66752.1"/>
    </source>
</evidence>